<dbReference type="Proteomes" id="UP000799118">
    <property type="component" value="Unassembled WGS sequence"/>
</dbReference>
<evidence type="ECO:0000256" key="13">
    <source>
        <dbReference type="PIRSR" id="PIRSR602401-1"/>
    </source>
</evidence>
<dbReference type="GO" id="GO:0016705">
    <property type="term" value="F:oxidoreductase activity, acting on paired donors, with incorporation or reduction of molecular oxygen"/>
    <property type="evidence" value="ECO:0007669"/>
    <property type="project" value="InterPro"/>
</dbReference>
<dbReference type="Gene3D" id="1.10.630.10">
    <property type="entry name" value="Cytochrome P450"/>
    <property type="match status" value="1"/>
</dbReference>
<keyword evidence="5 13" id="KW-0349">Heme</keyword>
<protein>
    <submittedName>
        <fullName evidence="15">Cytochrome P450</fullName>
    </submittedName>
</protein>
<dbReference type="AlphaFoldDB" id="A0A6A4HA11"/>
<evidence type="ECO:0000256" key="12">
    <source>
        <dbReference type="ARBA" id="ARBA00023136"/>
    </source>
</evidence>
<dbReference type="InterPro" id="IPR036396">
    <property type="entry name" value="Cyt_P450_sf"/>
</dbReference>
<evidence type="ECO:0000256" key="7">
    <source>
        <dbReference type="ARBA" id="ARBA00022723"/>
    </source>
</evidence>
<dbReference type="PRINTS" id="PR00385">
    <property type="entry name" value="P450"/>
</dbReference>
<keyword evidence="7 13" id="KW-0479">Metal-binding</keyword>
<evidence type="ECO:0000256" key="5">
    <source>
        <dbReference type="ARBA" id="ARBA00022617"/>
    </source>
</evidence>
<dbReference type="PANTHER" id="PTHR24305">
    <property type="entry name" value="CYTOCHROME P450"/>
    <property type="match status" value="1"/>
</dbReference>
<evidence type="ECO:0000256" key="2">
    <source>
        <dbReference type="ARBA" id="ARBA00004370"/>
    </source>
</evidence>
<keyword evidence="12" id="KW-0472">Membrane</keyword>
<feature type="signal peptide" evidence="14">
    <location>
        <begin position="1"/>
        <end position="25"/>
    </location>
</feature>
<dbReference type="Pfam" id="PF00067">
    <property type="entry name" value="p450"/>
    <property type="match status" value="1"/>
</dbReference>
<name>A0A6A4HA11_9AGAR</name>
<sequence>MISTSLNWQLLVVAVLFLLLRRFWRNKTGLDNLPGPVSPSWFIGNFQQLFNPYAWSFHESIAKTYGSAVRLHGPFGTNGLYIYDSNAMHTILVKNQDIFEEQDGFITFNRLVFGEGLLGTLGHHHRKQRKMLNPVFSAAHMRGMIPTFFEGSHKLENALKNRMQSGPQIHEVDILSWMSRTALELMGQAGLGYSFDPLTNEDSAHSYSRVIKELSPTLMRMRFWNMNLLPFVSRTVPKNFSRFILDMLPWKDAHHLRDMADYMYSVGGEIFESKKLALEKGDEVVSQQTGRGKDLISILMKENMKASDEDRLEDSEVFAQISTLTFAAMDTTSNAMARLLQLLSKHPKVQEKLRQELVEAKGQKDGQDFSYDELLALPYLDAVCRETLRLYAPVPTLDRIARQDAVIPLSKPINGIDGTELHELAVPSGTVIILSVLNANRNPDWWCEDANEWKPERWLSPLPEALLEARIPGVYSHLMTFLGGGRSCIGFKFSQLEMKVITSVLVESFKFSPSAKDSEILWQMNGVTAPIVGKDNHPQLPIGISLVN</sequence>
<proteinExistence type="inferred from homology"/>
<keyword evidence="6" id="KW-0812">Transmembrane</keyword>
<evidence type="ECO:0000256" key="9">
    <source>
        <dbReference type="ARBA" id="ARBA00023002"/>
    </source>
</evidence>
<dbReference type="GO" id="GO:0020037">
    <property type="term" value="F:heme binding"/>
    <property type="evidence" value="ECO:0007669"/>
    <property type="project" value="InterPro"/>
</dbReference>
<evidence type="ECO:0000256" key="8">
    <source>
        <dbReference type="ARBA" id="ARBA00022989"/>
    </source>
</evidence>
<feature type="binding site" description="axial binding residue" evidence="13">
    <location>
        <position position="488"/>
    </location>
    <ligand>
        <name>heme</name>
        <dbReference type="ChEBI" id="CHEBI:30413"/>
    </ligand>
    <ligandPart>
        <name>Fe</name>
        <dbReference type="ChEBI" id="CHEBI:18248"/>
    </ligandPart>
</feature>
<evidence type="ECO:0000256" key="3">
    <source>
        <dbReference type="ARBA" id="ARBA00004721"/>
    </source>
</evidence>
<reference evidence="15" key="1">
    <citation type="journal article" date="2019" name="Environ. Microbiol.">
        <title>Fungal ecological strategies reflected in gene transcription - a case study of two litter decomposers.</title>
        <authorList>
            <person name="Barbi F."/>
            <person name="Kohler A."/>
            <person name="Barry K."/>
            <person name="Baskaran P."/>
            <person name="Daum C."/>
            <person name="Fauchery L."/>
            <person name="Ihrmark K."/>
            <person name="Kuo A."/>
            <person name="LaButti K."/>
            <person name="Lipzen A."/>
            <person name="Morin E."/>
            <person name="Grigoriev I.V."/>
            <person name="Henrissat B."/>
            <person name="Lindahl B."/>
            <person name="Martin F."/>
        </authorList>
    </citation>
    <scope>NUCLEOTIDE SEQUENCE</scope>
    <source>
        <strain evidence="15">JB14</strain>
    </source>
</reference>
<organism evidence="15 16">
    <name type="scientific">Gymnopus androsaceus JB14</name>
    <dbReference type="NCBI Taxonomy" id="1447944"/>
    <lineage>
        <taxon>Eukaryota</taxon>
        <taxon>Fungi</taxon>
        <taxon>Dikarya</taxon>
        <taxon>Basidiomycota</taxon>
        <taxon>Agaricomycotina</taxon>
        <taxon>Agaricomycetes</taxon>
        <taxon>Agaricomycetidae</taxon>
        <taxon>Agaricales</taxon>
        <taxon>Marasmiineae</taxon>
        <taxon>Omphalotaceae</taxon>
        <taxon>Gymnopus</taxon>
    </lineage>
</organism>
<accession>A0A6A4HA11</accession>
<dbReference type="PRINTS" id="PR00463">
    <property type="entry name" value="EP450I"/>
</dbReference>
<keyword evidence="10 13" id="KW-0408">Iron</keyword>
<gene>
    <name evidence="15" type="ORF">BT96DRAFT_886877</name>
</gene>
<keyword evidence="11" id="KW-0503">Monooxygenase</keyword>
<dbReference type="InterPro" id="IPR002401">
    <property type="entry name" value="Cyt_P450_E_grp-I"/>
</dbReference>
<dbReference type="GO" id="GO:0005506">
    <property type="term" value="F:iron ion binding"/>
    <property type="evidence" value="ECO:0007669"/>
    <property type="project" value="InterPro"/>
</dbReference>
<evidence type="ECO:0000256" key="6">
    <source>
        <dbReference type="ARBA" id="ARBA00022692"/>
    </source>
</evidence>
<keyword evidence="14" id="KW-0732">Signal</keyword>
<feature type="chain" id="PRO_5025395606" evidence="14">
    <location>
        <begin position="26"/>
        <end position="548"/>
    </location>
</feature>
<dbReference type="GO" id="GO:0016020">
    <property type="term" value="C:membrane"/>
    <property type="evidence" value="ECO:0007669"/>
    <property type="project" value="UniProtKB-SubCell"/>
</dbReference>
<dbReference type="EMBL" id="ML769559">
    <property type="protein sequence ID" value="KAE9394015.1"/>
    <property type="molecule type" value="Genomic_DNA"/>
</dbReference>
<dbReference type="CDD" id="cd11069">
    <property type="entry name" value="CYP_FUM15-like"/>
    <property type="match status" value="1"/>
</dbReference>
<evidence type="ECO:0000256" key="1">
    <source>
        <dbReference type="ARBA" id="ARBA00001971"/>
    </source>
</evidence>
<dbReference type="SUPFAM" id="SSF48264">
    <property type="entry name" value="Cytochrome P450"/>
    <property type="match status" value="1"/>
</dbReference>
<keyword evidence="16" id="KW-1185">Reference proteome</keyword>
<comment type="subcellular location">
    <subcellularLocation>
        <location evidence="2">Membrane</location>
    </subcellularLocation>
</comment>
<evidence type="ECO:0000256" key="10">
    <source>
        <dbReference type="ARBA" id="ARBA00023004"/>
    </source>
</evidence>
<evidence type="ECO:0000313" key="16">
    <source>
        <dbReference type="Proteomes" id="UP000799118"/>
    </source>
</evidence>
<dbReference type="PANTHER" id="PTHR24305:SF166">
    <property type="entry name" value="CYTOCHROME P450 12A4, MITOCHONDRIAL-RELATED"/>
    <property type="match status" value="1"/>
</dbReference>
<evidence type="ECO:0000313" key="15">
    <source>
        <dbReference type="EMBL" id="KAE9394015.1"/>
    </source>
</evidence>
<comment type="similarity">
    <text evidence="4">Belongs to the cytochrome P450 family.</text>
</comment>
<evidence type="ECO:0000256" key="4">
    <source>
        <dbReference type="ARBA" id="ARBA00010617"/>
    </source>
</evidence>
<comment type="cofactor">
    <cofactor evidence="1 13">
        <name>heme</name>
        <dbReference type="ChEBI" id="CHEBI:30413"/>
    </cofactor>
</comment>
<comment type="pathway">
    <text evidence="3">Secondary metabolite biosynthesis; terpenoid biosynthesis.</text>
</comment>
<dbReference type="OrthoDB" id="1470350at2759"/>
<keyword evidence="8" id="KW-1133">Transmembrane helix</keyword>
<evidence type="ECO:0000256" key="11">
    <source>
        <dbReference type="ARBA" id="ARBA00023033"/>
    </source>
</evidence>
<keyword evidence="9" id="KW-0560">Oxidoreductase</keyword>
<dbReference type="GO" id="GO:0004497">
    <property type="term" value="F:monooxygenase activity"/>
    <property type="evidence" value="ECO:0007669"/>
    <property type="project" value="UniProtKB-KW"/>
</dbReference>
<dbReference type="InterPro" id="IPR001128">
    <property type="entry name" value="Cyt_P450"/>
</dbReference>
<dbReference type="InterPro" id="IPR050121">
    <property type="entry name" value="Cytochrome_P450_monoxygenase"/>
</dbReference>
<evidence type="ECO:0000256" key="14">
    <source>
        <dbReference type="SAM" id="SignalP"/>
    </source>
</evidence>